<evidence type="ECO:0000313" key="3">
    <source>
        <dbReference type="Proteomes" id="UP000821853"/>
    </source>
</evidence>
<proteinExistence type="predicted"/>
<reference evidence="2 3" key="1">
    <citation type="journal article" date="2020" name="Cell">
        <title>Large-Scale Comparative Analyses of Tick Genomes Elucidate Their Genetic Diversity and Vector Capacities.</title>
        <authorList>
            <consortium name="Tick Genome and Microbiome Consortium (TIGMIC)"/>
            <person name="Jia N."/>
            <person name="Wang J."/>
            <person name="Shi W."/>
            <person name="Du L."/>
            <person name="Sun Y."/>
            <person name="Zhan W."/>
            <person name="Jiang J.F."/>
            <person name="Wang Q."/>
            <person name="Zhang B."/>
            <person name="Ji P."/>
            <person name="Bell-Sakyi L."/>
            <person name="Cui X.M."/>
            <person name="Yuan T.T."/>
            <person name="Jiang B.G."/>
            <person name="Yang W.F."/>
            <person name="Lam T.T."/>
            <person name="Chang Q.C."/>
            <person name="Ding S.J."/>
            <person name="Wang X.J."/>
            <person name="Zhu J.G."/>
            <person name="Ruan X.D."/>
            <person name="Zhao L."/>
            <person name="Wei J.T."/>
            <person name="Ye R.Z."/>
            <person name="Que T.C."/>
            <person name="Du C.H."/>
            <person name="Zhou Y.H."/>
            <person name="Cheng J.X."/>
            <person name="Dai P.F."/>
            <person name="Guo W.B."/>
            <person name="Han X.H."/>
            <person name="Huang E.J."/>
            <person name="Li L.F."/>
            <person name="Wei W."/>
            <person name="Gao Y.C."/>
            <person name="Liu J.Z."/>
            <person name="Shao H.Z."/>
            <person name="Wang X."/>
            <person name="Wang C.C."/>
            <person name="Yang T.C."/>
            <person name="Huo Q.B."/>
            <person name="Li W."/>
            <person name="Chen H.Y."/>
            <person name="Chen S.E."/>
            <person name="Zhou L.G."/>
            <person name="Ni X.B."/>
            <person name="Tian J.H."/>
            <person name="Sheng Y."/>
            <person name="Liu T."/>
            <person name="Pan Y.S."/>
            <person name="Xia L.Y."/>
            <person name="Li J."/>
            <person name="Zhao F."/>
            <person name="Cao W.C."/>
        </authorList>
    </citation>
    <scope>NUCLEOTIDE SEQUENCE [LARGE SCALE GENOMIC DNA]</scope>
    <source>
        <strain evidence="2">HaeL-2018</strain>
    </source>
</reference>
<dbReference type="GO" id="GO:0000795">
    <property type="term" value="C:synaptonemal complex"/>
    <property type="evidence" value="ECO:0007669"/>
    <property type="project" value="InterPro"/>
</dbReference>
<dbReference type="GO" id="GO:0007131">
    <property type="term" value="P:reciprocal meiotic recombination"/>
    <property type="evidence" value="ECO:0007669"/>
    <property type="project" value="InterPro"/>
</dbReference>
<dbReference type="GO" id="GO:0019789">
    <property type="term" value="F:SUMO transferase activity"/>
    <property type="evidence" value="ECO:0007669"/>
    <property type="project" value="InterPro"/>
</dbReference>
<dbReference type="AlphaFoldDB" id="A0A9J6H0B4"/>
<keyword evidence="1" id="KW-0469">Meiosis</keyword>
<keyword evidence="3" id="KW-1185">Reference proteome</keyword>
<comment type="caution">
    <text evidence="2">The sequence shown here is derived from an EMBL/GenBank/DDBJ whole genome shotgun (WGS) entry which is preliminary data.</text>
</comment>
<dbReference type="PANTHER" id="PTHR22663:SF17">
    <property type="entry name" value="RING FINGER PROTEIN NARYA-RELATED"/>
    <property type="match status" value="1"/>
</dbReference>
<name>A0A9J6H0B4_HAELO</name>
<dbReference type="VEuPathDB" id="VectorBase:HLOH_064268"/>
<dbReference type="GO" id="GO:0016925">
    <property type="term" value="P:protein sumoylation"/>
    <property type="evidence" value="ECO:0007669"/>
    <property type="project" value="TreeGrafter"/>
</dbReference>
<evidence type="ECO:0008006" key="4">
    <source>
        <dbReference type="Google" id="ProtNLM"/>
    </source>
</evidence>
<sequence length="101" mass="11529">MENIVYCNNCFRQSSRTLMFHVTSCGYISCKTCTDECTLDTCKMCHDPCSTAALSNNMAPEVRKLFKDAHRNLRRASMTSEFQKIHSWSGFASTRSKSWLA</sequence>
<dbReference type="PANTHER" id="PTHR22663">
    <property type="entry name" value="RING FINGER PROTEIN NARYA-RELATED"/>
    <property type="match status" value="1"/>
</dbReference>
<dbReference type="Proteomes" id="UP000821853">
    <property type="component" value="Chromosome 8"/>
</dbReference>
<accession>A0A9J6H0B4</accession>
<organism evidence="2 3">
    <name type="scientific">Haemaphysalis longicornis</name>
    <name type="common">Bush tick</name>
    <dbReference type="NCBI Taxonomy" id="44386"/>
    <lineage>
        <taxon>Eukaryota</taxon>
        <taxon>Metazoa</taxon>
        <taxon>Ecdysozoa</taxon>
        <taxon>Arthropoda</taxon>
        <taxon>Chelicerata</taxon>
        <taxon>Arachnida</taxon>
        <taxon>Acari</taxon>
        <taxon>Parasitiformes</taxon>
        <taxon>Ixodida</taxon>
        <taxon>Ixodoidea</taxon>
        <taxon>Ixodidae</taxon>
        <taxon>Haemaphysalinae</taxon>
        <taxon>Haemaphysalis</taxon>
    </lineage>
</organism>
<evidence type="ECO:0000313" key="2">
    <source>
        <dbReference type="EMBL" id="KAH9380755.1"/>
    </source>
</evidence>
<dbReference type="InterPro" id="IPR042123">
    <property type="entry name" value="Zip3/RNF212-like"/>
</dbReference>
<dbReference type="OMA" id="MENIVYC"/>
<dbReference type="OrthoDB" id="6369009at2759"/>
<gene>
    <name evidence="2" type="ORF">HPB48_008863</name>
</gene>
<evidence type="ECO:0000256" key="1">
    <source>
        <dbReference type="ARBA" id="ARBA00023254"/>
    </source>
</evidence>
<dbReference type="EMBL" id="JABSTR010000010">
    <property type="protein sequence ID" value="KAH9380755.1"/>
    <property type="molecule type" value="Genomic_DNA"/>
</dbReference>
<protein>
    <recommendedName>
        <fullName evidence="4">RING-type domain-containing protein</fullName>
    </recommendedName>
</protein>
<dbReference type="GO" id="GO:0007129">
    <property type="term" value="P:homologous chromosome pairing at meiosis"/>
    <property type="evidence" value="ECO:0007669"/>
    <property type="project" value="TreeGrafter"/>
</dbReference>